<keyword evidence="6" id="KW-0732">Signal</keyword>
<gene>
    <name evidence="13" type="ORF">AALO_G00075350</name>
</gene>
<dbReference type="EMBL" id="JADWDJ010000006">
    <property type="protein sequence ID" value="KAG5279216.1"/>
    <property type="molecule type" value="Genomic_DNA"/>
</dbReference>
<dbReference type="InterPro" id="IPR036598">
    <property type="entry name" value="GOLD_dom_sf"/>
</dbReference>
<keyword evidence="8 11" id="KW-1133">Transmembrane helix</keyword>
<dbReference type="PANTHER" id="PTHR22811">
    <property type="entry name" value="TRANSMEMBRANE EMP24 DOMAIN-CONTAINING PROTEIN"/>
    <property type="match status" value="1"/>
</dbReference>
<evidence type="ECO:0000256" key="2">
    <source>
        <dbReference type="ARBA" id="ARBA00004151"/>
    </source>
</evidence>
<dbReference type="AlphaFoldDB" id="A0AAV6H0D7"/>
<evidence type="ECO:0000256" key="9">
    <source>
        <dbReference type="ARBA" id="ARBA00023136"/>
    </source>
</evidence>
<evidence type="ECO:0000256" key="10">
    <source>
        <dbReference type="RuleBase" id="RU003827"/>
    </source>
</evidence>
<comment type="caution">
    <text evidence="13">The sequence shown here is derived from an EMBL/GenBank/DDBJ whole genome shotgun (WGS) entry which is preliminary data.</text>
</comment>
<dbReference type="GO" id="GO:0005789">
    <property type="term" value="C:endoplasmic reticulum membrane"/>
    <property type="evidence" value="ECO:0007669"/>
    <property type="project" value="UniProtKB-SubCell"/>
</dbReference>
<comment type="similarity">
    <text evidence="4 10">Belongs to the EMP24/GP25L family.</text>
</comment>
<comment type="subcellular location">
    <subcellularLocation>
        <location evidence="1">Endoplasmic reticulum membrane</location>
        <topology evidence="1">Single-pass type I membrane protein</topology>
    </subcellularLocation>
    <subcellularLocation>
        <location evidence="2">Endoplasmic reticulum-Golgi intermediate compartment membrane</location>
        <topology evidence="2">Single-pass type I membrane protein</topology>
    </subcellularLocation>
    <subcellularLocation>
        <location evidence="3">Golgi apparatus</location>
        <location evidence="3">cis-Golgi network membrane</location>
        <topology evidence="3">Single-pass type I membrane protein</topology>
    </subcellularLocation>
    <subcellularLocation>
        <location evidence="10">Membrane</location>
        <topology evidence="10">Single-pass type I membrane protein</topology>
    </subcellularLocation>
</comment>
<evidence type="ECO:0000256" key="11">
    <source>
        <dbReference type="SAM" id="Phobius"/>
    </source>
</evidence>
<reference evidence="13" key="1">
    <citation type="submission" date="2020-10" db="EMBL/GenBank/DDBJ databases">
        <title>Chromosome-scale genome assembly of the Allis shad, Alosa alosa.</title>
        <authorList>
            <person name="Margot Z."/>
            <person name="Christophe K."/>
            <person name="Cabau C."/>
            <person name="Louis A."/>
            <person name="Berthelot C."/>
            <person name="Parey E."/>
            <person name="Roest Crollius H."/>
            <person name="Montfort J."/>
            <person name="Robinson-Rechavi M."/>
            <person name="Bucao C."/>
            <person name="Bouchez O."/>
            <person name="Gislard M."/>
            <person name="Lluch J."/>
            <person name="Milhes M."/>
            <person name="Lampietro C."/>
            <person name="Lopez Roques C."/>
            <person name="Donnadieu C."/>
            <person name="Braasch I."/>
            <person name="Desvignes T."/>
            <person name="Postlethwait J."/>
            <person name="Bobe J."/>
            <person name="Guiguen Y."/>
        </authorList>
    </citation>
    <scope>NUCLEOTIDE SEQUENCE</scope>
    <source>
        <strain evidence="13">M-15738</strain>
        <tissue evidence="13">Blood</tissue>
    </source>
</reference>
<keyword evidence="14" id="KW-1185">Reference proteome</keyword>
<evidence type="ECO:0000259" key="12">
    <source>
        <dbReference type="PROSITE" id="PS50866"/>
    </source>
</evidence>
<dbReference type="SUPFAM" id="SSF101576">
    <property type="entry name" value="Supernatant protein factor (SPF), C-terminal domain"/>
    <property type="match status" value="1"/>
</dbReference>
<dbReference type="GO" id="GO:0033116">
    <property type="term" value="C:endoplasmic reticulum-Golgi intermediate compartment membrane"/>
    <property type="evidence" value="ECO:0007669"/>
    <property type="project" value="UniProtKB-SubCell"/>
</dbReference>
<dbReference type="PROSITE" id="PS50866">
    <property type="entry name" value="GOLD"/>
    <property type="match status" value="1"/>
</dbReference>
<evidence type="ECO:0000313" key="13">
    <source>
        <dbReference type="EMBL" id="KAG5279216.1"/>
    </source>
</evidence>
<proteinExistence type="inferred from homology"/>
<protein>
    <recommendedName>
        <fullName evidence="12">GOLD domain-containing protein</fullName>
    </recommendedName>
</protein>
<dbReference type="SMART" id="SM01190">
    <property type="entry name" value="EMP24_GP25L"/>
    <property type="match status" value="1"/>
</dbReference>
<dbReference type="Pfam" id="PF01105">
    <property type="entry name" value="EMP24_GP25L"/>
    <property type="match status" value="1"/>
</dbReference>
<evidence type="ECO:0000256" key="1">
    <source>
        <dbReference type="ARBA" id="ARBA00004115"/>
    </source>
</evidence>
<keyword evidence="5 10" id="KW-0812">Transmembrane</keyword>
<keyword evidence="7" id="KW-0256">Endoplasmic reticulum</keyword>
<evidence type="ECO:0000256" key="8">
    <source>
        <dbReference type="ARBA" id="ARBA00022989"/>
    </source>
</evidence>
<dbReference type="GO" id="GO:0005794">
    <property type="term" value="C:Golgi apparatus"/>
    <property type="evidence" value="ECO:0007669"/>
    <property type="project" value="UniProtKB-SubCell"/>
</dbReference>
<keyword evidence="9 11" id="KW-0472">Membrane</keyword>
<evidence type="ECO:0000256" key="3">
    <source>
        <dbReference type="ARBA" id="ARBA00004619"/>
    </source>
</evidence>
<evidence type="ECO:0000256" key="5">
    <source>
        <dbReference type="ARBA" id="ARBA00022692"/>
    </source>
</evidence>
<dbReference type="InterPro" id="IPR009038">
    <property type="entry name" value="GOLD_dom"/>
</dbReference>
<evidence type="ECO:0000256" key="6">
    <source>
        <dbReference type="ARBA" id="ARBA00022729"/>
    </source>
</evidence>
<evidence type="ECO:0000256" key="4">
    <source>
        <dbReference type="ARBA" id="ARBA00007104"/>
    </source>
</evidence>
<accession>A0AAV6H0D7</accession>
<evidence type="ECO:0000256" key="7">
    <source>
        <dbReference type="ARBA" id="ARBA00022824"/>
    </source>
</evidence>
<organism evidence="13 14">
    <name type="scientific">Alosa alosa</name>
    <name type="common">allis shad</name>
    <dbReference type="NCBI Taxonomy" id="278164"/>
    <lineage>
        <taxon>Eukaryota</taxon>
        <taxon>Metazoa</taxon>
        <taxon>Chordata</taxon>
        <taxon>Craniata</taxon>
        <taxon>Vertebrata</taxon>
        <taxon>Euteleostomi</taxon>
        <taxon>Actinopterygii</taxon>
        <taxon>Neopterygii</taxon>
        <taxon>Teleostei</taxon>
        <taxon>Clupei</taxon>
        <taxon>Clupeiformes</taxon>
        <taxon>Clupeoidei</taxon>
        <taxon>Clupeidae</taxon>
        <taxon>Alosa</taxon>
    </lineage>
</organism>
<dbReference type="InterPro" id="IPR015720">
    <property type="entry name" value="Emp24-like"/>
</dbReference>
<feature type="domain" description="GOLD" evidence="12">
    <location>
        <begin position="87"/>
        <end position="169"/>
    </location>
</feature>
<feature type="transmembrane region" description="Helical" evidence="11">
    <location>
        <begin position="237"/>
        <end position="259"/>
    </location>
</feature>
<sequence length="270" mass="30458">MASGILIGYRRRTPVPVFMKFLQEFPTCITGAVTAQCQSHAIGLDNMESLLRLGILVSLLASFADVVVTFSKNQDVEFTFVLPAGATECFFQTVISQSSLQVEYQVLAGSSLDVGFTLLSPSGHRQVSDFRRSDGIHTVDPTEDGDYRVCFDNSFSMFSEKMVLVRLVMSGSADSLGEGNWENTPESDSMLEYKLVDIRDTIDVVHQRLERSRQTQAALRAFETRDRYLLEDNLWRVSFWSCANLLVMLAVALAQVYTLRRFFDDKRVRT</sequence>
<dbReference type="Proteomes" id="UP000823561">
    <property type="component" value="Chromosome 6"/>
</dbReference>
<evidence type="ECO:0000313" key="14">
    <source>
        <dbReference type="Proteomes" id="UP000823561"/>
    </source>
</evidence>
<name>A0AAV6H0D7_9TELE</name>